<dbReference type="GeneID" id="60420498"/>
<dbReference type="InterPro" id="IPR011251">
    <property type="entry name" value="Luciferase-like_dom"/>
</dbReference>
<dbReference type="InterPro" id="IPR036661">
    <property type="entry name" value="Luciferase-like_sf"/>
</dbReference>
<accession>A0A654LVY6</accession>
<dbReference type="AlphaFoldDB" id="A0A654LVY6"/>
<keyword evidence="2" id="KW-0288">FMN</keyword>
<dbReference type="GO" id="GO:0046306">
    <property type="term" value="P:alkanesulfonate catabolic process"/>
    <property type="evidence" value="ECO:0007669"/>
    <property type="project" value="TreeGrafter"/>
</dbReference>
<name>A0A654LVY6_9ARCH</name>
<evidence type="ECO:0000259" key="5">
    <source>
        <dbReference type="Pfam" id="PF00296"/>
    </source>
</evidence>
<evidence type="ECO:0000313" key="7">
    <source>
        <dbReference type="Proteomes" id="UP000058925"/>
    </source>
</evidence>
<dbReference type="GO" id="GO:0008726">
    <property type="term" value="F:alkanesulfonate monooxygenase activity"/>
    <property type="evidence" value="ECO:0007669"/>
    <property type="project" value="TreeGrafter"/>
</dbReference>
<dbReference type="GO" id="GO:0052749">
    <property type="term" value="F:glucose-6-phosphate dehydrogenase (coenzyme F420) activity"/>
    <property type="evidence" value="ECO:0007669"/>
    <property type="project" value="UniProtKB-EC"/>
</dbReference>
<reference evidence="7" key="1">
    <citation type="submission" date="2015-10" db="EMBL/GenBank/DDBJ databases">
        <title>Niche specialization of a soil ammonia-oxidizing archaeon, Candidatus Nitrosocosmicus oleophilus.</title>
        <authorList>
            <person name="Jung M.-Y."/>
            <person name="Rhee S.-K."/>
        </authorList>
    </citation>
    <scope>NUCLEOTIDE SEQUENCE [LARGE SCALE GENOMIC DNA]</scope>
    <source>
        <strain evidence="7">MY3</strain>
    </source>
</reference>
<evidence type="ECO:0000256" key="3">
    <source>
        <dbReference type="ARBA" id="ARBA00023002"/>
    </source>
</evidence>
<keyword evidence="7" id="KW-1185">Reference proteome</keyword>
<dbReference type="PANTHER" id="PTHR42847">
    <property type="entry name" value="ALKANESULFONATE MONOOXYGENASE"/>
    <property type="match status" value="1"/>
</dbReference>
<sequence length="314" mass="35344">MKVGISLPQAGSQATKENMIHMAQVAEREGFDSIWTFERLLWPINPQTPYPATPDGSLPQEYQIMLDPLETLSFLAANTNKIFLGTSVLDMLFHNPVILARRLATLDVFSEGRVISGLGIGWSKDEFQASNIPFNNRGKRADEYVKMLKRIWMDENVEFQGQYYNIPKSKIGPKPVQKPHVPIYLGGFSPNAIKRIVENDLNGWLGIIGGIAPFGYVQSVVNNFRNEINKTNKDSANFKVILLAYPYLKDSAVNSDNSADRPTLTGTIDEIGDDIRKIKDLDVDHIIFAYNFSPIGKDIDKMIDLTKQFSKFAR</sequence>
<evidence type="ECO:0000313" key="6">
    <source>
        <dbReference type="EMBL" id="ALI34529.1"/>
    </source>
</evidence>
<protein>
    <submittedName>
        <fullName evidence="6">F420-dependent glucose-6-phosphate dehydrogenase</fullName>
        <ecNumber evidence="6">1.1.98.2</ecNumber>
    </submittedName>
</protein>
<dbReference type="InterPro" id="IPR019921">
    <property type="entry name" value="Lucif-like_OxRdtase_Rv2161c"/>
</dbReference>
<dbReference type="RefSeq" id="WP_196817167.1">
    <property type="nucleotide sequence ID" value="NZ_CP012850.1"/>
</dbReference>
<dbReference type="Proteomes" id="UP000058925">
    <property type="component" value="Chromosome"/>
</dbReference>
<keyword evidence="3 6" id="KW-0560">Oxidoreductase</keyword>
<proteinExistence type="predicted"/>
<evidence type="ECO:0000256" key="1">
    <source>
        <dbReference type="ARBA" id="ARBA00022630"/>
    </source>
</evidence>
<dbReference type="Pfam" id="PF00296">
    <property type="entry name" value="Bac_luciferase"/>
    <property type="match status" value="1"/>
</dbReference>
<gene>
    <name evidence="6" type="primary">fgd1_1</name>
    <name evidence="6" type="ORF">NMY3_00315</name>
</gene>
<organism evidence="6 7">
    <name type="scientific">Candidatus Nitrosocosmicus oleophilus</name>
    <dbReference type="NCBI Taxonomy" id="1353260"/>
    <lineage>
        <taxon>Archaea</taxon>
        <taxon>Nitrososphaerota</taxon>
        <taxon>Nitrososphaeria</taxon>
        <taxon>Nitrososphaerales</taxon>
        <taxon>Nitrososphaeraceae</taxon>
        <taxon>Candidatus Nitrosocosmicus</taxon>
    </lineage>
</organism>
<dbReference type="InterPro" id="IPR050172">
    <property type="entry name" value="SsuD_RutA_monooxygenase"/>
</dbReference>
<dbReference type="PANTHER" id="PTHR42847:SF4">
    <property type="entry name" value="ALKANESULFONATE MONOOXYGENASE-RELATED"/>
    <property type="match status" value="1"/>
</dbReference>
<keyword evidence="4" id="KW-0503">Monooxygenase</keyword>
<evidence type="ECO:0000256" key="2">
    <source>
        <dbReference type="ARBA" id="ARBA00022643"/>
    </source>
</evidence>
<keyword evidence="1" id="KW-0285">Flavoprotein</keyword>
<evidence type="ECO:0000256" key="4">
    <source>
        <dbReference type="ARBA" id="ARBA00023033"/>
    </source>
</evidence>
<dbReference type="EMBL" id="CP012850">
    <property type="protein sequence ID" value="ALI34529.1"/>
    <property type="molecule type" value="Genomic_DNA"/>
</dbReference>
<dbReference type="KEGG" id="taa:NMY3_00315"/>
<dbReference type="EC" id="1.1.98.2" evidence="6"/>
<dbReference type="OrthoDB" id="7684at2157"/>
<dbReference type="SUPFAM" id="SSF51679">
    <property type="entry name" value="Bacterial luciferase-like"/>
    <property type="match status" value="1"/>
</dbReference>
<dbReference type="NCBIfam" id="TIGR03619">
    <property type="entry name" value="F420_Rv2161c"/>
    <property type="match status" value="1"/>
</dbReference>
<dbReference type="CDD" id="cd01097">
    <property type="entry name" value="Tetrahydromethanopterin_reductase"/>
    <property type="match status" value="1"/>
</dbReference>
<dbReference type="Gene3D" id="3.20.20.30">
    <property type="entry name" value="Luciferase-like domain"/>
    <property type="match status" value="1"/>
</dbReference>
<feature type="domain" description="Luciferase-like" evidence="5">
    <location>
        <begin position="3"/>
        <end position="252"/>
    </location>
</feature>